<dbReference type="Gene3D" id="3.90.550.10">
    <property type="entry name" value="Spore Coat Polysaccharide Biosynthesis Protein SpsA, Chain A"/>
    <property type="match status" value="1"/>
</dbReference>
<dbReference type="PANTHER" id="PTHR43685">
    <property type="entry name" value="GLYCOSYLTRANSFERASE"/>
    <property type="match status" value="1"/>
</dbReference>
<evidence type="ECO:0000313" key="2">
    <source>
        <dbReference type="EMBL" id="TMM51049.1"/>
    </source>
</evidence>
<name>A0A5S3PDL9_9RHOB</name>
<proteinExistence type="predicted"/>
<evidence type="ECO:0000313" key="3">
    <source>
        <dbReference type="Proteomes" id="UP000309550"/>
    </source>
</evidence>
<feature type="domain" description="Glycosyltransferase 2-like" evidence="1">
    <location>
        <begin position="6"/>
        <end position="115"/>
    </location>
</feature>
<dbReference type="Proteomes" id="UP000309550">
    <property type="component" value="Unassembled WGS sequence"/>
</dbReference>
<organism evidence="2 3">
    <name type="scientific">Sulfitobacter sabulilitoris</name>
    <dbReference type="NCBI Taxonomy" id="2562655"/>
    <lineage>
        <taxon>Bacteria</taxon>
        <taxon>Pseudomonadati</taxon>
        <taxon>Pseudomonadota</taxon>
        <taxon>Alphaproteobacteria</taxon>
        <taxon>Rhodobacterales</taxon>
        <taxon>Roseobacteraceae</taxon>
        <taxon>Sulfitobacter</taxon>
    </lineage>
</organism>
<dbReference type="InterPro" id="IPR050834">
    <property type="entry name" value="Glycosyltransf_2"/>
</dbReference>
<dbReference type="OrthoDB" id="9790710at2"/>
<evidence type="ECO:0000259" key="1">
    <source>
        <dbReference type="Pfam" id="PF00535"/>
    </source>
</evidence>
<dbReference type="SUPFAM" id="SSF53448">
    <property type="entry name" value="Nucleotide-diphospho-sugar transferases"/>
    <property type="match status" value="1"/>
</dbReference>
<dbReference type="EMBL" id="VANS01000004">
    <property type="protein sequence ID" value="TMM51049.1"/>
    <property type="molecule type" value="Genomic_DNA"/>
</dbReference>
<dbReference type="PANTHER" id="PTHR43685:SF2">
    <property type="entry name" value="GLYCOSYLTRANSFERASE 2-LIKE DOMAIN-CONTAINING PROTEIN"/>
    <property type="match status" value="1"/>
</dbReference>
<dbReference type="AlphaFoldDB" id="A0A5S3PDL9"/>
<dbReference type="InterPro" id="IPR029044">
    <property type="entry name" value="Nucleotide-diphossugar_trans"/>
</dbReference>
<reference evidence="2 3" key="1">
    <citation type="submission" date="2019-05" db="EMBL/GenBank/DDBJ databases">
        <title>Sulfitobacter sabulilitoris sp. nov., isolated from a marine sand.</title>
        <authorList>
            <person name="Yoon J.-H."/>
        </authorList>
    </citation>
    <scope>NUCLEOTIDE SEQUENCE [LARGE SCALE GENOMIC DNA]</scope>
    <source>
        <strain evidence="2 3">HSMS-29</strain>
    </source>
</reference>
<sequence>MMGLVVSIPTTNRPLVVASTVRDIARQTRLPDLMLVVVASDTDIDPAALKDLPFPVRVIPSERGLVLQRNTALQHLGRDDVLLFLDDDFLMAPDYLQTLERLLAQNPDVVMVTGTVLEDGIHGPGLDFGHAQRRLAEPSAPADPALEDIYNCYGCNMAVRARPLVDHEIRLDERLKLYAWLEDVDFSRQMAAHGRIVKSPELRGVHLGTKIGRSKGVPLGYAQVANPLYLLSKGTMSLRRVLTILSRNLISNLVKSLKPEPEIDRWGRLKGNLTALADLVRGRMSPERLLEFK</sequence>
<dbReference type="InterPro" id="IPR001173">
    <property type="entry name" value="Glyco_trans_2-like"/>
</dbReference>
<dbReference type="Pfam" id="PF00535">
    <property type="entry name" value="Glycos_transf_2"/>
    <property type="match status" value="1"/>
</dbReference>
<comment type="caution">
    <text evidence="2">The sequence shown here is derived from an EMBL/GenBank/DDBJ whole genome shotgun (WGS) entry which is preliminary data.</text>
</comment>
<keyword evidence="2" id="KW-0808">Transferase</keyword>
<gene>
    <name evidence="2" type="ORF">FDT80_14355</name>
</gene>
<keyword evidence="3" id="KW-1185">Reference proteome</keyword>
<accession>A0A5S3PDL9</accession>
<dbReference type="GO" id="GO:0016740">
    <property type="term" value="F:transferase activity"/>
    <property type="evidence" value="ECO:0007669"/>
    <property type="project" value="UniProtKB-KW"/>
</dbReference>
<dbReference type="RefSeq" id="WP_138663284.1">
    <property type="nucleotide sequence ID" value="NZ_VANS01000004.1"/>
</dbReference>
<protein>
    <submittedName>
        <fullName evidence="2">Glycosyltransferase</fullName>
    </submittedName>
</protein>